<accession>A0AA49JYD7</accession>
<proteinExistence type="predicted"/>
<dbReference type="Gene3D" id="3.40.50.360">
    <property type="match status" value="1"/>
</dbReference>
<protein>
    <submittedName>
        <fullName evidence="3">NAD(P)H-dependent oxidoreductase</fullName>
    </submittedName>
</protein>
<dbReference type="KEGG" id="pspc:Strain318_000845"/>
<feature type="domain" description="Flavodoxin-like fold" evidence="2">
    <location>
        <begin position="5"/>
        <end position="170"/>
    </location>
</feature>
<dbReference type="EMBL" id="CP130613">
    <property type="protein sequence ID" value="WKW14500.1"/>
    <property type="molecule type" value="Genomic_DNA"/>
</dbReference>
<dbReference type="InterPro" id="IPR029039">
    <property type="entry name" value="Flavoprotein-like_sf"/>
</dbReference>
<dbReference type="GO" id="GO:0003955">
    <property type="term" value="F:NAD(P)H dehydrogenase (quinone) activity"/>
    <property type="evidence" value="ECO:0007669"/>
    <property type="project" value="TreeGrafter"/>
</dbReference>
<reference evidence="3" key="1">
    <citation type="submission" date="2023-07" db="EMBL/GenBank/DDBJ databases">
        <authorList>
            <person name="Haufschild T."/>
            <person name="Kallscheuer N."/>
            <person name="Hammer J."/>
            <person name="Kohn T."/>
            <person name="Kabuu M."/>
            <person name="Jogler M."/>
            <person name="Wohfarth N."/>
            <person name="Heuer A."/>
            <person name="Rohde M."/>
            <person name="van Teeseling M.C.F."/>
            <person name="Jogler C."/>
        </authorList>
    </citation>
    <scope>NUCLEOTIDE SEQUENCE</scope>
    <source>
        <strain evidence="3">Strain 138</strain>
        <strain evidence="4">Strain 318</strain>
    </source>
</reference>
<evidence type="ECO:0000313" key="4">
    <source>
        <dbReference type="EMBL" id="WKW14500.1"/>
    </source>
</evidence>
<evidence type="ECO:0000313" key="3">
    <source>
        <dbReference type="EMBL" id="WKW11590.1"/>
    </source>
</evidence>
<dbReference type="AlphaFoldDB" id="A0AA49JT65"/>
<dbReference type="Proteomes" id="UP001229955">
    <property type="component" value="Chromosome"/>
</dbReference>
<dbReference type="GO" id="GO:0010181">
    <property type="term" value="F:FMN binding"/>
    <property type="evidence" value="ECO:0007669"/>
    <property type="project" value="TreeGrafter"/>
</dbReference>
<evidence type="ECO:0000256" key="1">
    <source>
        <dbReference type="ARBA" id="ARBA00023002"/>
    </source>
</evidence>
<dbReference type="GO" id="GO:0009055">
    <property type="term" value="F:electron transfer activity"/>
    <property type="evidence" value="ECO:0007669"/>
    <property type="project" value="TreeGrafter"/>
</dbReference>
<dbReference type="RefSeq" id="WP_367887288.1">
    <property type="nucleotide sequence ID" value="NZ_CP130612.1"/>
</dbReference>
<dbReference type="SUPFAM" id="SSF52218">
    <property type="entry name" value="Flavoproteins"/>
    <property type="match status" value="1"/>
</dbReference>
<evidence type="ECO:0000313" key="5">
    <source>
        <dbReference type="Proteomes" id="UP001229955"/>
    </source>
</evidence>
<sequence length="178" mass="19909">MSRPVLILFAHPAYEKSRVHVAVAAAVRDLPGVTFHDLYEEYPDLDIDVRREQALLTAHEVVVFQHPFYWYSVPPILKQWMDLVLEHGWAYGASGRALEGKTLQVAMTAGGREQAYGPEGFNRFSFREFLVPVEATARLCRMHFAEPWVVPGTHVMDAAGIAAAAESYAALIRRLGEG</sequence>
<dbReference type="Pfam" id="PF02525">
    <property type="entry name" value="Flavodoxin_2"/>
    <property type="match status" value="1"/>
</dbReference>
<keyword evidence="1" id="KW-0560">Oxidoreductase</keyword>
<name>A0AA49JT65_9BACT</name>
<organism evidence="3">
    <name type="scientific">Pseudogemmatithrix spongiicola</name>
    <dbReference type="NCBI Taxonomy" id="3062599"/>
    <lineage>
        <taxon>Bacteria</taxon>
        <taxon>Pseudomonadati</taxon>
        <taxon>Gemmatimonadota</taxon>
        <taxon>Gemmatimonadia</taxon>
        <taxon>Gemmatimonadales</taxon>
        <taxon>Gemmatimonadaceae</taxon>
        <taxon>Pseudogemmatithrix</taxon>
    </lineage>
</organism>
<evidence type="ECO:0000259" key="2">
    <source>
        <dbReference type="Pfam" id="PF02525"/>
    </source>
</evidence>
<dbReference type="EMBL" id="CP130612">
    <property type="protein sequence ID" value="WKW11590.1"/>
    <property type="molecule type" value="Genomic_DNA"/>
</dbReference>
<accession>A0AA49JT65</accession>
<keyword evidence="5" id="KW-1185">Reference proteome</keyword>
<dbReference type="InterPro" id="IPR003680">
    <property type="entry name" value="Flavodoxin_fold"/>
</dbReference>
<dbReference type="PANTHER" id="PTHR47307:SF1">
    <property type="entry name" value="GLUTATHIONE-REGULATED POTASSIUM-EFFLUX SYSTEM ANCILLARY PROTEIN KEFG"/>
    <property type="match status" value="1"/>
</dbReference>
<dbReference type="InterPro" id="IPR046980">
    <property type="entry name" value="KefG/KefF"/>
</dbReference>
<gene>
    <name evidence="3" type="ORF">Strain138_000845</name>
    <name evidence="4" type="ORF">Strain318_000845</name>
</gene>
<dbReference type="PANTHER" id="PTHR47307">
    <property type="entry name" value="GLUTATHIONE-REGULATED POTASSIUM-EFFLUX SYSTEM ANCILLARY PROTEIN KEFG"/>
    <property type="match status" value="1"/>
</dbReference>